<dbReference type="Proteomes" id="UP000314294">
    <property type="component" value="Unassembled WGS sequence"/>
</dbReference>
<protein>
    <submittedName>
        <fullName evidence="1">Uncharacterized protein</fullName>
    </submittedName>
</protein>
<evidence type="ECO:0000313" key="2">
    <source>
        <dbReference type="Proteomes" id="UP000314294"/>
    </source>
</evidence>
<sequence length="59" mass="6197">MQAGTWYIHSCTWSTGVLTTVETPVGWPCCAVAARHGALLPNTKLTLSNGLPQAILAST</sequence>
<organism evidence="1 2">
    <name type="scientific">Liparis tanakae</name>
    <name type="common">Tanaka's snailfish</name>
    <dbReference type="NCBI Taxonomy" id="230148"/>
    <lineage>
        <taxon>Eukaryota</taxon>
        <taxon>Metazoa</taxon>
        <taxon>Chordata</taxon>
        <taxon>Craniata</taxon>
        <taxon>Vertebrata</taxon>
        <taxon>Euteleostomi</taxon>
        <taxon>Actinopterygii</taxon>
        <taxon>Neopterygii</taxon>
        <taxon>Teleostei</taxon>
        <taxon>Neoteleostei</taxon>
        <taxon>Acanthomorphata</taxon>
        <taxon>Eupercaria</taxon>
        <taxon>Perciformes</taxon>
        <taxon>Cottioidei</taxon>
        <taxon>Cottales</taxon>
        <taxon>Liparidae</taxon>
        <taxon>Liparis</taxon>
    </lineage>
</organism>
<gene>
    <name evidence="1" type="ORF">EYF80_019560</name>
</gene>
<name>A0A4Z2HWI5_9TELE</name>
<comment type="caution">
    <text evidence="1">The sequence shown here is derived from an EMBL/GenBank/DDBJ whole genome shotgun (WGS) entry which is preliminary data.</text>
</comment>
<keyword evidence="2" id="KW-1185">Reference proteome</keyword>
<reference evidence="1 2" key="1">
    <citation type="submission" date="2019-03" db="EMBL/GenBank/DDBJ databases">
        <title>First draft genome of Liparis tanakae, snailfish: a comprehensive survey of snailfish specific genes.</title>
        <authorList>
            <person name="Kim W."/>
            <person name="Song I."/>
            <person name="Jeong J.-H."/>
            <person name="Kim D."/>
            <person name="Kim S."/>
            <person name="Ryu S."/>
            <person name="Song J.Y."/>
            <person name="Lee S.K."/>
        </authorList>
    </citation>
    <scope>NUCLEOTIDE SEQUENCE [LARGE SCALE GENOMIC DNA]</scope>
    <source>
        <tissue evidence="1">Muscle</tissue>
    </source>
</reference>
<evidence type="ECO:0000313" key="1">
    <source>
        <dbReference type="EMBL" id="TNN70189.1"/>
    </source>
</evidence>
<accession>A0A4Z2HWI5</accession>
<dbReference type="AlphaFoldDB" id="A0A4Z2HWI5"/>
<proteinExistence type="predicted"/>
<dbReference type="EMBL" id="SRLO01000166">
    <property type="protein sequence ID" value="TNN70189.1"/>
    <property type="molecule type" value="Genomic_DNA"/>
</dbReference>